<gene>
    <name evidence="9" type="ORF">IMSHALPRED_000764</name>
</gene>
<feature type="transmembrane region" description="Helical" evidence="7">
    <location>
        <begin position="218"/>
        <end position="241"/>
    </location>
</feature>
<feature type="domain" description="Rhodopsin" evidence="8">
    <location>
        <begin position="40"/>
        <end position="281"/>
    </location>
</feature>
<dbReference type="OrthoDB" id="10017208at2759"/>
<keyword evidence="3 7" id="KW-1133">Transmembrane helix</keyword>
<sequence length="387" mass="42974">MASSMIPTPAEDPTLYVGRKGQIISASVTLLVLPTVFVALRVVSRTMSGAGFWWDDLTVILAMMFSWGPNIINILAARHSLGYHTAILPEPTLVSFFKHLYAFEIVYSLSMTCVKLSVIFFQYRIFPIVSFRRIISACGAFVLAFGTTSTIVFIFECTPVDHFWVGLGGGLRQIGGRCINFINFLLVNGSINTVTDFALLLLPLPILWRLKASMLQKYILTGIFITGLIVTAVSMVRLVVISRYHGEDFSYDYVPVVIWTAAEPSIAVVSACLPSLRPLFVRVIWGGARRPNPTSSANHLPSTWRSGSKTHDRSFNRLPESGKGTTGSWTNNVAVYGGKGPQTSEEEVLELDSHQEEEMQTPLNRIRAKTTVVLTISERVDWKDDLF</sequence>
<accession>A0A8H3G883</accession>
<evidence type="ECO:0000256" key="7">
    <source>
        <dbReference type="SAM" id="Phobius"/>
    </source>
</evidence>
<evidence type="ECO:0000256" key="6">
    <source>
        <dbReference type="SAM" id="MobiDB-lite"/>
    </source>
</evidence>
<evidence type="ECO:0000259" key="8">
    <source>
        <dbReference type="Pfam" id="PF20684"/>
    </source>
</evidence>
<reference evidence="9" key="1">
    <citation type="submission" date="2021-03" db="EMBL/GenBank/DDBJ databases">
        <authorList>
            <person name="Tagirdzhanova G."/>
        </authorList>
    </citation>
    <scope>NUCLEOTIDE SEQUENCE</scope>
</reference>
<keyword evidence="4 7" id="KW-0472">Membrane</keyword>
<feature type="transmembrane region" description="Helical" evidence="7">
    <location>
        <begin position="134"/>
        <end position="155"/>
    </location>
</feature>
<evidence type="ECO:0000256" key="5">
    <source>
        <dbReference type="ARBA" id="ARBA00038359"/>
    </source>
</evidence>
<dbReference type="InterPro" id="IPR049326">
    <property type="entry name" value="Rhodopsin_dom_fungi"/>
</dbReference>
<evidence type="ECO:0000313" key="9">
    <source>
        <dbReference type="EMBL" id="CAF9938329.1"/>
    </source>
</evidence>
<name>A0A8H3G883_9LECA</name>
<evidence type="ECO:0000313" key="10">
    <source>
        <dbReference type="Proteomes" id="UP000664534"/>
    </source>
</evidence>
<protein>
    <recommendedName>
        <fullName evidence="8">Rhodopsin domain-containing protein</fullName>
    </recommendedName>
</protein>
<dbReference type="Pfam" id="PF20684">
    <property type="entry name" value="Fung_rhodopsin"/>
    <property type="match status" value="1"/>
</dbReference>
<evidence type="ECO:0000256" key="3">
    <source>
        <dbReference type="ARBA" id="ARBA00022989"/>
    </source>
</evidence>
<dbReference type="Proteomes" id="UP000664534">
    <property type="component" value="Unassembled WGS sequence"/>
</dbReference>
<dbReference type="GO" id="GO:0016020">
    <property type="term" value="C:membrane"/>
    <property type="evidence" value="ECO:0007669"/>
    <property type="project" value="UniProtKB-SubCell"/>
</dbReference>
<comment type="caution">
    <text evidence="9">The sequence shown here is derived from an EMBL/GenBank/DDBJ whole genome shotgun (WGS) entry which is preliminary data.</text>
</comment>
<organism evidence="9 10">
    <name type="scientific">Imshaugia aleurites</name>
    <dbReference type="NCBI Taxonomy" id="172621"/>
    <lineage>
        <taxon>Eukaryota</taxon>
        <taxon>Fungi</taxon>
        <taxon>Dikarya</taxon>
        <taxon>Ascomycota</taxon>
        <taxon>Pezizomycotina</taxon>
        <taxon>Lecanoromycetes</taxon>
        <taxon>OSLEUM clade</taxon>
        <taxon>Lecanoromycetidae</taxon>
        <taxon>Lecanorales</taxon>
        <taxon>Lecanorineae</taxon>
        <taxon>Parmeliaceae</taxon>
        <taxon>Imshaugia</taxon>
    </lineage>
</organism>
<dbReference type="EMBL" id="CAJPDT010000107">
    <property type="protein sequence ID" value="CAF9938329.1"/>
    <property type="molecule type" value="Genomic_DNA"/>
</dbReference>
<evidence type="ECO:0000256" key="1">
    <source>
        <dbReference type="ARBA" id="ARBA00004141"/>
    </source>
</evidence>
<evidence type="ECO:0000256" key="4">
    <source>
        <dbReference type="ARBA" id="ARBA00023136"/>
    </source>
</evidence>
<comment type="subcellular location">
    <subcellularLocation>
        <location evidence="1">Membrane</location>
        <topology evidence="1">Multi-pass membrane protein</topology>
    </subcellularLocation>
</comment>
<feature type="compositionally biased region" description="Polar residues" evidence="6">
    <location>
        <begin position="292"/>
        <end position="307"/>
    </location>
</feature>
<dbReference type="InterPro" id="IPR052337">
    <property type="entry name" value="SAT4-like"/>
</dbReference>
<dbReference type="AlphaFoldDB" id="A0A8H3G883"/>
<feature type="transmembrane region" description="Helical" evidence="7">
    <location>
        <begin position="101"/>
        <end position="122"/>
    </location>
</feature>
<keyword evidence="2 7" id="KW-0812">Transmembrane</keyword>
<keyword evidence="10" id="KW-1185">Reference proteome</keyword>
<dbReference type="PANTHER" id="PTHR33048:SF47">
    <property type="entry name" value="INTEGRAL MEMBRANE PROTEIN-RELATED"/>
    <property type="match status" value="1"/>
</dbReference>
<feature type="transmembrane region" description="Helical" evidence="7">
    <location>
        <begin position="56"/>
        <end position="81"/>
    </location>
</feature>
<feature type="region of interest" description="Disordered" evidence="6">
    <location>
        <begin position="292"/>
        <end position="360"/>
    </location>
</feature>
<dbReference type="PANTHER" id="PTHR33048">
    <property type="entry name" value="PTH11-LIKE INTEGRAL MEMBRANE PROTEIN (AFU_ORTHOLOGUE AFUA_5G11245)"/>
    <property type="match status" value="1"/>
</dbReference>
<proteinExistence type="inferred from homology"/>
<evidence type="ECO:0000256" key="2">
    <source>
        <dbReference type="ARBA" id="ARBA00022692"/>
    </source>
</evidence>
<comment type="similarity">
    <text evidence="5">Belongs to the SAT4 family.</text>
</comment>
<feature type="transmembrane region" description="Helical" evidence="7">
    <location>
        <begin position="181"/>
        <end position="206"/>
    </location>
</feature>
<feature type="transmembrane region" description="Helical" evidence="7">
    <location>
        <begin position="23"/>
        <end position="44"/>
    </location>
</feature>